<gene>
    <name evidence="2" type="ORF">CXY01_21210</name>
</gene>
<proteinExistence type="predicted"/>
<dbReference type="OrthoDB" id="3731420at2"/>
<dbReference type="RefSeq" id="WP_146927401.1">
    <property type="nucleotide sequence ID" value="NZ_BJUB01000006.1"/>
</dbReference>
<dbReference type="Proteomes" id="UP000321118">
    <property type="component" value="Unassembled WGS sequence"/>
</dbReference>
<accession>A0A510V6Q4</accession>
<dbReference type="Pfam" id="PF20060">
    <property type="entry name" value="DUF6459"/>
    <property type="match status" value="1"/>
</dbReference>
<dbReference type="InterPro" id="IPR045596">
    <property type="entry name" value="DUF6459"/>
</dbReference>
<feature type="compositionally biased region" description="Low complexity" evidence="1">
    <location>
        <begin position="35"/>
        <end position="45"/>
    </location>
</feature>
<dbReference type="EMBL" id="BJUB01000006">
    <property type="protein sequence ID" value="GEK21601.1"/>
    <property type="molecule type" value="Genomic_DNA"/>
</dbReference>
<evidence type="ECO:0000313" key="2">
    <source>
        <dbReference type="EMBL" id="GEK21601.1"/>
    </source>
</evidence>
<feature type="region of interest" description="Disordered" evidence="1">
    <location>
        <begin position="26"/>
        <end position="48"/>
    </location>
</feature>
<sequence>MSATVGAVVLAHGRTPAEDAFARVRVSEHGPVPQRPAGGTRPGGTRPRRAQVRLVPAVAPALVEEAAGPAHAAPESAAGRIAVLRASDRSLVIEADDDAPRVPPDGDPATVARAVGLASLEVLAGRRSVAQLARWLTPGVYESLQVRAGLTQRVLGTSGGARPPVIRRARACRVDPQVLEASLVADDGVRVRAVALRLEGHRGAWRVTALEIG</sequence>
<evidence type="ECO:0000256" key="1">
    <source>
        <dbReference type="SAM" id="MobiDB-lite"/>
    </source>
</evidence>
<comment type="caution">
    <text evidence="2">The sequence shown here is derived from an EMBL/GenBank/DDBJ whole genome shotgun (WGS) entry which is preliminary data.</text>
</comment>
<keyword evidence="3" id="KW-1185">Reference proteome</keyword>
<evidence type="ECO:0000313" key="3">
    <source>
        <dbReference type="Proteomes" id="UP000321118"/>
    </source>
</evidence>
<reference evidence="2 3" key="1">
    <citation type="submission" date="2019-07" db="EMBL/GenBank/DDBJ databases">
        <title>Whole genome shotgun sequence of Cellulomonas xylanilytica NBRC 101102.</title>
        <authorList>
            <person name="Hosoyama A."/>
            <person name="Uohara A."/>
            <person name="Ohji S."/>
            <person name="Ichikawa N."/>
        </authorList>
    </citation>
    <scope>NUCLEOTIDE SEQUENCE [LARGE SCALE GENOMIC DNA]</scope>
    <source>
        <strain evidence="2 3">NBRC 101102</strain>
    </source>
</reference>
<name>A0A510V6Q4_9CELL</name>
<dbReference type="AlphaFoldDB" id="A0A510V6Q4"/>
<protein>
    <submittedName>
        <fullName evidence="2">Uncharacterized protein</fullName>
    </submittedName>
</protein>
<organism evidence="2 3">
    <name type="scientific">Cellulomonas xylanilytica</name>
    <dbReference type="NCBI Taxonomy" id="233583"/>
    <lineage>
        <taxon>Bacteria</taxon>
        <taxon>Bacillati</taxon>
        <taxon>Actinomycetota</taxon>
        <taxon>Actinomycetes</taxon>
        <taxon>Micrococcales</taxon>
        <taxon>Cellulomonadaceae</taxon>
        <taxon>Cellulomonas</taxon>
    </lineage>
</organism>